<dbReference type="Pfam" id="PF10722">
    <property type="entry name" value="YbjN"/>
    <property type="match status" value="1"/>
</dbReference>
<evidence type="ECO:0000256" key="1">
    <source>
        <dbReference type="SAM" id="MobiDB-lite"/>
    </source>
</evidence>
<dbReference type="EMBL" id="LRQV01000043">
    <property type="protein sequence ID" value="KXK61347.1"/>
    <property type="molecule type" value="Genomic_DNA"/>
</dbReference>
<evidence type="ECO:0000313" key="2">
    <source>
        <dbReference type="EMBL" id="KXK61347.1"/>
    </source>
</evidence>
<feature type="compositionally biased region" description="Basic and acidic residues" evidence="1">
    <location>
        <begin position="1"/>
        <end position="13"/>
    </location>
</feature>
<protein>
    <recommendedName>
        <fullName evidence="4">YbjN domain-containing protein</fullName>
    </recommendedName>
</protein>
<dbReference type="InterPro" id="IPR019660">
    <property type="entry name" value="Put_sensory_transdc_reg_YbjN"/>
</dbReference>
<dbReference type="Proteomes" id="UP000070620">
    <property type="component" value="Unassembled WGS sequence"/>
</dbReference>
<keyword evidence="3" id="KW-1185">Reference proteome</keyword>
<dbReference type="OrthoDB" id="56388at2"/>
<dbReference type="AlphaFoldDB" id="A0A136PSM7"/>
<proteinExistence type="predicted"/>
<evidence type="ECO:0008006" key="4">
    <source>
        <dbReference type="Google" id="ProtNLM"/>
    </source>
</evidence>
<accession>A0A136PSM7</accession>
<sequence length="542" mass="56990">MTGPAARRDRATGRGDQPLAEALADARDLPDGPERADALERVARRAEATGDPGFALRARFELIETYLHRDEGWRLFEPVRRCLDLLDRTGSGSPATVDALRRYQRYAVEALLGTPRVALDQARSMLDELAARSPGDGGPVVAELRCRVADQLGDEPDARHWYARWRDAAGTDPAAGCPDCLPVRRADLLAGWGDPAGAVAELEPVLAAGASCADQPTGALAVGLLPWLRLGATRRAAAAHVRAYRRHRRGRAGFGYLAAHLRFCALSGNPARGLEILAEQVARLDRAPDDRRAMEVAAAGALVCAVAVEAGLGGRTIHRPGYGSRPAADLDVGTLGGDLLATATALAGSFDARNGTGHQSGRIAAWLAERPAGPPVPLPPDDPAEPADTGPDTGQPDGPDFRPPVDEEPVPLSLSLITGVLDGRGDGYAVDATGTVLGQWGPAVIQFSRVGDRGDVLQARVAAERRLPAERRAEAYAFCNAWNHDRLLPRAYVHDLGNGELVLAGDVTTDLGYGVAPVQVAVLVDAAVATGVAYADAVAALP</sequence>
<dbReference type="RefSeq" id="WP_067365412.1">
    <property type="nucleotide sequence ID" value="NZ_JBIUBN010000017.1"/>
</dbReference>
<evidence type="ECO:0000313" key="3">
    <source>
        <dbReference type="Proteomes" id="UP000070620"/>
    </source>
</evidence>
<organism evidence="2 3">
    <name type="scientific">Micromonospora rosaria</name>
    <dbReference type="NCBI Taxonomy" id="47874"/>
    <lineage>
        <taxon>Bacteria</taxon>
        <taxon>Bacillati</taxon>
        <taxon>Actinomycetota</taxon>
        <taxon>Actinomycetes</taxon>
        <taxon>Micromonosporales</taxon>
        <taxon>Micromonosporaceae</taxon>
        <taxon>Micromonospora</taxon>
    </lineage>
</organism>
<feature type="region of interest" description="Disordered" evidence="1">
    <location>
        <begin position="1"/>
        <end position="34"/>
    </location>
</feature>
<name>A0A136PSM7_9ACTN</name>
<reference evidence="2 3" key="1">
    <citation type="submission" date="2016-01" db="EMBL/GenBank/DDBJ databases">
        <title>Whole genome sequence and analysis of Micromonospora rosaria DSM 803, which can produce antibacterial substance rosamicin.</title>
        <authorList>
            <person name="Yang H."/>
            <person name="He X."/>
            <person name="Zhu D."/>
        </authorList>
    </citation>
    <scope>NUCLEOTIDE SEQUENCE [LARGE SCALE GENOMIC DNA]</scope>
    <source>
        <strain evidence="2 3">DSM 803</strain>
    </source>
</reference>
<feature type="compositionally biased region" description="Pro residues" evidence="1">
    <location>
        <begin position="372"/>
        <end position="381"/>
    </location>
</feature>
<comment type="caution">
    <text evidence="2">The sequence shown here is derived from an EMBL/GenBank/DDBJ whole genome shotgun (WGS) entry which is preliminary data.</text>
</comment>
<feature type="compositionally biased region" description="Basic and acidic residues" evidence="1">
    <location>
        <begin position="24"/>
        <end position="34"/>
    </location>
</feature>
<feature type="region of interest" description="Disordered" evidence="1">
    <location>
        <begin position="370"/>
        <end position="409"/>
    </location>
</feature>
<gene>
    <name evidence="2" type="ORF">AWW66_14090</name>
</gene>